<evidence type="ECO:0000313" key="2">
    <source>
        <dbReference type="EMBL" id="PNT70728.1"/>
    </source>
</evidence>
<feature type="compositionally biased region" description="Basic residues" evidence="1">
    <location>
        <begin position="145"/>
        <end position="166"/>
    </location>
</feature>
<feature type="region of interest" description="Disordered" evidence="1">
    <location>
        <begin position="1"/>
        <end position="204"/>
    </location>
</feature>
<sequence length="313" mass="33966">MGRNGKCHFNDASKEVGARLSPRHVSPTPRTNAQPNLQHGYARPRRSGATCHGHKGRPTRRCQTSSKLQEQRKEAASNASWEDREHIQRGRRPAVCRHTESTPKARPTTHTAPPPAAGPSGLDPAGSSPTDEHSRRICATEAPPSRRRARTGGSARKGHRDHRCSAGRRASSRGPPRACHRLLPRARATSRAPPPAIASSHSRPPAIAALTAVAARPRPHCEHPAAAVRHTGFSRQHHPAMLRERGARGGWGAAAARVPPEPPLRATRACINNLGDRCYKMSAVCRSSGWVLAGAVAVYSRAWRIYNYDQIAV</sequence>
<reference evidence="3" key="3">
    <citation type="submission" date="2018-08" db="UniProtKB">
        <authorList>
            <consortium name="EnsemblPlants"/>
        </authorList>
    </citation>
    <scope>IDENTIFICATION</scope>
    <source>
        <strain evidence="3">cv. Bd21</strain>
    </source>
</reference>
<proteinExistence type="predicted"/>
<evidence type="ECO:0000313" key="4">
    <source>
        <dbReference type="Proteomes" id="UP000008810"/>
    </source>
</evidence>
<feature type="compositionally biased region" description="Basic and acidic residues" evidence="1">
    <location>
        <begin position="8"/>
        <end position="17"/>
    </location>
</feature>
<evidence type="ECO:0000256" key="1">
    <source>
        <dbReference type="SAM" id="MobiDB-lite"/>
    </source>
</evidence>
<reference evidence="2 3" key="1">
    <citation type="journal article" date="2010" name="Nature">
        <title>Genome sequencing and analysis of the model grass Brachypodium distachyon.</title>
        <authorList>
            <consortium name="International Brachypodium Initiative"/>
        </authorList>
    </citation>
    <scope>NUCLEOTIDE SEQUENCE [LARGE SCALE GENOMIC DNA]</scope>
    <source>
        <strain evidence="2 3">Bd21</strain>
    </source>
</reference>
<dbReference type="EnsemblPlants" id="PNT70728">
    <property type="protein sequence ID" value="PNT70728"/>
    <property type="gene ID" value="BRADI_2g16875v3"/>
</dbReference>
<dbReference type="Gramene" id="PNT70728">
    <property type="protein sequence ID" value="PNT70728"/>
    <property type="gene ID" value="BRADI_2g16875v3"/>
</dbReference>
<dbReference type="AlphaFoldDB" id="A0A2K2D8W0"/>
<keyword evidence="4" id="KW-1185">Reference proteome</keyword>
<dbReference type="InParanoid" id="A0A2K2D8W0"/>
<dbReference type="EMBL" id="CM000881">
    <property type="protein sequence ID" value="PNT70728.1"/>
    <property type="molecule type" value="Genomic_DNA"/>
</dbReference>
<evidence type="ECO:0000313" key="3">
    <source>
        <dbReference type="EnsemblPlants" id="PNT70728"/>
    </source>
</evidence>
<feature type="compositionally biased region" description="Low complexity" evidence="1">
    <location>
        <begin position="167"/>
        <end position="177"/>
    </location>
</feature>
<gene>
    <name evidence="2" type="ORF">BRADI_2g16875v3</name>
</gene>
<feature type="compositionally biased region" description="Low complexity" evidence="1">
    <location>
        <begin position="118"/>
        <end position="129"/>
    </location>
</feature>
<accession>A0A2K2D8W0</accession>
<name>A0A2K2D8W0_BRADI</name>
<feature type="compositionally biased region" description="Basic and acidic residues" evidence="1">
    <location>
        <begin position="69"/>
        <end position="88"/>
    </location>
</feature>
<reference evidence="2" key="2">
    <citation type="submission" date="2017-06" db="EMBL/GenBank/DDBJ databases">
        <title>WGS assembly of Brachypodium distachyon.</title>
        <authorList>
            <consortium name="The International Brachypodium Initiative"/>
            <person name="Lucas S."/>
            <person name="Harmon-Smith M."/>
            <person name="Lail K."/>
            <person name="Tice H."/>
            <person name="Grimwood J."/>
            <person name="Bruce D."/>
            <person name="Barry K."/>
            <person name="Shu S."/>
            <person name="Lindquist E."/>
            <person name="Wang M."/>
            <person name="Pitluck S."/>
            <person name="Vogel J.P."/>
            <person name="Garvin D.F."/>
            <person name="Mockler T.C."/>
            <person name="Schmutz J."/>
            <person name="Rokhsar D."/>
            <person name="Bevan M.W."/>
        </authorList>
    </citation>
    <scope>NUCLEOTIDE SEQUENCE</scope>
    <source>
        <strain evidence="2">Bd21</strain>
    </source>
</reference>
<feature type="compositionally biased region" description="Polar residues" evidence="1">
    <location>
        <begin position="28"/>
        <end position="37"/>
    </location>
</feature>
<feature type="compositionally biased region" description="Basic residues" evidence="1">
    <location>
        <begin position="42"/>
        <end position="60"/>
    </location>
</feature>
<dbReference type="Proteomes" id="UP000008810">
    <property type="component" value="Chromosome 2"/>
</dbReference>
<organism evidence="2">
    <name type="scientific">Brachypodium distachyon</name>
    <name type="common">Purple false brome</name>
    <name type="synonym">Trachynia distachya</name>
    <dbReference type="NCBI Taxonomy" id="15368"/>
    <lineage>
        <taxon>Eukaryota</taxon>
        <taxon>Viridiplantae</taxon>
        <taxon>Streptophyta</taxon>
        <taxon>Embryophyta</taxon>
        <taxon>Tracheophyta</taxon>
        <taxon>Spermatophyta</taxon>
        <taxon>Magnoliopsida</taxon>
        <taxon>Liliopsida</taxon>
        <taxon>Poales</taxon>
        <taxon>Poaceae</taxon>
        <taxon>BOP clade</taxon>
        <taxon>Pooideae</taxon>
        <taxon>Stipodae</taxon>
        <taxon>Brachypodieae</taxon>
        <taxon>Brachypodium</taxon>
    </lineage>
</organism>
<feature type="compositionally biased region" description="Low complexity" evidence="1">
    <location>
        <begin position="185"/>
        <end position="204"/>
    </location>
</feature>
<protein>
    <submittedName>
        <fullName evidence="2 3">Uncharacterized protein</fullName>
    </submittedName>
</protein>